<evidence type="ECO:0000256" key="1">
    <source>
        <dbReference type="SAM" id="MobiDB-lite"/>
    </source>
</evidence>
<accession>A0A4C1XCP7</accession>
<keyword evidence="3" id="KW-1185">Reference proteome</keyword>
<evidence type="ECO:0000313" key="3">
    <source>
        <dbReference type="Proteomes" id="UP000299102"/>
    </source>
</evidence>
<reference evidence="2 3" key="1">
    <citation type="journal article" date="2019" name="Commun. Biol.">
        <title>The bagworm genome reveals a unique fibroin gene that provides high tensile strength.</title>
        <authorList>
            <person name="Kono N."/>
            <person name="Nakamura H."/>
            <person name="Ohtoshi R."/>
            <person name="Tomita M."/>
            <person name="Numata K."/>
            <person name="Arakawa K."/>
        </authorList>
    </citation>
    <scope>NUCLEOTIDE SEQUENCE [LARGE SCALE GENOMIC DNA]</scope>
</reference>
<organism evidence="2 3">
    <name type="scientific">Eumeta variegata</name>
    <name type="common">Bagworm moth</name>
    <name type="synonym">Eumeta japonica</name>
    <dbReference type="NCBI Taxonomy" id="151549"/>
    <lineage>
        <taxon>Eukaryota</taxon>
        <taxon>Metazoa</taxon>
        <taxon>Ecdysozoa</taxon>
        <taxon>Arthropoda</taxon>
        <taxon>Hexapoda</taxon>
        <taxon>Insecta</taxon>
        <taxon>Pterygota</taxon>
        <taxon>Neoptera</taxon>
        <taxon>Endopterygota</taxon>
        <taxon>Lepidoptera</taxon>
        <taxon>Glossata</taxon>
        <taxon>Ditrysia</taxon>
        <taxon>Tineoidea</taxon>
        <taxon>Psychidae</taxon>
        <taxon>Oiketicinae</taxon>
        <taxon>Eumeta</taxon>
    </lineage>
</organism>
<feature type="region of interest" description="Disordered" evidence="1">
    <location>
        <begin position="62"/>
        <end position="109"/>
    </location>
</feature>
<name>A0A4C1XCP7_EUMVA</name>
<protein>
    <submittedName>
        <fullName evidence="2">Uncharacterized protein</fullName>
    </submittedName>
</protein>
<sequence>MYSTEIKYFYEEVTYFYDTITAFVNRAQYVGAASVPQASYATNPERQAKELYGQQYQQQASTQTGAKAVYGQQYQHSSTQAGANTYSGERYPAQGSQPEPEPTGPPRGFFYSFDYPVSIIVPKNEAAAAERAHG</sequence>
<proteinExistence type="predicted"/>
<feature type="compositionally biased region" description="Polar residues" evidence="1">
    <location>
        <begin position="72"/>
        <end position="87"/>
    </location>
</feature>
<dbReference type="AlphaFoldDB" id="A0A4C1XCP7"/>
<evidence type="ECO:0000313" key="2">
    <source>
        <dbReference type="EMBL" id="GBP61661.1"/>
    </source>
</evidence>
<dbReference type="OrthoDB" id="8188035at2759"/>
<gene>
    <name evidence="2" type="ORF">EVAR_43598_1</name>
</gene>
<comment type="caution">
    <text evidence="2">The sequence shown here is derived from an EMBL/GenBank/DDBJ whole genome shotgun (WGS) entry which is preliminary data.</text>
</comment>
<dbReference type="Proteomes" id="UP000299102">
    <property type="component" value="Unassembled WGS sequence"/>
</dbReference>
<dbReference type="EMBL" id="BGZK01000819">
    <property type="protein sequence ID" value="GBP61661.1"/>
    <property type="molecule type" value="Genomic_DNA"/>
</dbReference>